<dbReference type="PANTHER" id="PTHR44591:SF14">
    <property type="entry name" value="PROTEIN PILG"/>
    <property type="match status" value="1"/>
</dbReference>
<dbReference type="SMART" id="SM00448">
    <property type="entry name" value="REC"/>
    <property type="match status" value="1"/>
</dbReference>
<dbReference type="InterPro" id="IPR001789">
    <property type="entry name" value="Sig_transdc_resp-reg_receiver"/>
</dbReference>
<evidence type="ECO:0000256" key="2">
    <source>
        <dbReference type="ARBA" id="ARBA00023012"/>
    </source>
</evidence>
<reference evidence="5 6" key="1">
    <citation type="submission" date="2019-02" db="EMBL/GenBank/DDBJ databases">
        <title>Deep-cultivation of Planctomycetes and their phenomic and genomic characterization uncovers novel biology.</title>
        <authorList>
            <person name="Wiegand S."/>
            <person name="Jogler M."/>
            <person name="Boedeker C."/>
            <person name="Pinto D."/>
            <person name="Vollmers J."/>
            <person name="Rivas-Marin E."/>
            <person name="Kohn T."/>
            <person name="Peeters S.H."/>
            <person name="Heuer A."/>
            <person name="Rast P."/>
            <person name="Oberbeckmann S."/>
            <person name="Bunk B."/>
            <person name="Jeske O."/>
            <person name="Meyerdierks A."/>
            <person name="Storesund J.E."/>
            <person name="Kallscheuer N."/>
            <person name="Luecker S."/>
            <person name="Lage O.M."/>
            <person name="Pohl T."/>
            <person name="Merkel B.J."/>
            <person name="Hornburger P."/>
            <person name="Mueller R.-W."/>
            <person name="Bruemmer F."/>
            <person name="Labrenz M."/>
            <person name="Spormann A.M."/>
            <person name="Op den Camp H."/>
            <person name="Overmann J."/>
            <person name="Amann R."/>
            <person name="Jetten M.S.M."/>
            <person name="Mascher T."/>
            <person name="Medema M.H."/>
            <person name="Devos D.P."/>
            <person name="Kaster A.-K."/>
            <person name="Ovreas L."/>
            <person name="Rohde M."/>
            <person name="Galperin M.Y."/>
            <person name="Jogler C."/>
        </authorList>
    </citation>
    <scope>NUCLEOTIDE SEQUENCE [LARGE SCALE GENOMIC DNA]</scope>
    <source>
        <strain evidence="5 6">Pla133</strain>
    </source>
</reference>
<dbReference type="GO" id="GO:0000160">
    <property type="term" value="P:phosphorelay signal transduction system"/>
    <property type="evidence" value="ECO:0007669"/>
    <property type="project" value="UniProtKB-KW"/>
</dbReference>
<dbReference type="AlphaFoldDB" id="A0A518BH30"/>
<gene>
    <name evidence="5" type="primary">regA_1</name>
    <name evidence="5" type="ORF">Pla133_13330</name>
</gene>
<dbReference type="PROSITE" id="PS50110">
    <property type="entry name" value="RESPONSE_REGULATORY"/>
    <property type="match status" value="1"/>
</dbReference>
<name>A0A518BH30_9BACT</name>
<evidence type="ECO:0000313" key="5">
    <source>
        <dbReference type="EMBL" id="QDU66266.1"/>
    </source>
</evidence>
<proteinExistence type="predicted"/>
<organism evidence="5 6">
    <name type="scientific">Engelhardtia mirabilis</name>
    <dbReference type="NCBI Taxonomy" id="2528011"/>
    <lineage>
        <taxon>Bacteria</taxon>
        <taxon>Pseudomonadati</taxon>
        <taxon>Planctomycetota</taxon>
        <taxon>Planctomycetia</taxon>
        <taxon>Planctomycetia incertae sedis</taxon>
        <taxon>Engelhardtia</taxon>
    </lineage>
</organism>
<dbReference type="Proteomes" id="UP000316921">
    <property type="component" value="Chromosome"/>
</dbReference>
<evidence type="ECO:0000256" key="1">
    <source>
        <dbReference type="ARBA" id="ARBA00022553"/>
    </source>
</evidence>
<accession>A0A518BH30</accession>
<dbReference type="CDD" id="cd17563">
    <property type="entry name" value="REC_RegA-like"/>
    <property type="match status" value="1"/>
</dbReference>
<evidence type="ECO:0000256" key="3">
    <source>
        <dbReference type="PROSITE-ProRule" id="PRU00169"/>
    </source>
</evidence>
<dbReference type="Gene3D" id="1.10.10.60">
    <property type="entry name" value="Homeodomain-like"/>
    <property type="match status" value="1"/>
</dbReference>
<dbReference type="Gene3D" id="3.40.50.2300">
    <property type="match status" value="1"/>
</dbReference>
<evidence type="ECO:0000259" key="4">
    <source>
        <dbReference type="PROSITE" id="PS50110"/>
    </source>
</evidence>
<dbReference type="KEGG" id="pbap:Pla133_13330"/>
<feature type="domain" description="Response regulatory" evidence="4">
    <location>
        <begin position="13"/>
        <end position="127"/>
    </location>
</feature>
<dbReference type="GO" id="GO:0043565">
    <property type="term" value="F:sequence-specific DNA binding"/>
    <property type="evidence" value="ECO:0007669"/>
    <property type="project" value="InterPro"/>
</dbReference>
<dbReference type="PANTHER" id="PTHR44591">
    <property type="entry name" value="STRESS RESPONSE REGULATOR PROTEIN 1"/>
    <property type="match status" value="1"/>
</dbReference>
<dbReference type="RefSeq" id="WP_145063679.1">
    <property type="nucleotide sequence ID" value="NZ_CP036287.1"/>
</dbReference>
<keyword evidence="1 3" id="KW-0597">Phosphoprotein</keyword>
<dbReference type="InterPro" id="IPR002197">
    <property type="entry name" value="HTH_Fis"/>
</dbReference>
<evidence type="ECO:0000313" key="6">
    <source>
        <dbReference type="Proteomes" id="UP000316921"/>
    </source>
</evidence>
<keyword evidence="6" id="KW-1185">Reference proteome</keyword>
<protein>
    <submittedName>
        <fullName evidence="5">Photosynthetic apparatus regulatory protein RegA</fullName>
    </submittedName>
</protein>
<keyword evidence="2" id="KW-0902">Two-component regulatory system</keyword>
<dbReference type="InterPro" id="IPR009057">
    <property type="entry name" value="Homeodomain-like_sf"/>
</dbReference>
<dbReference type="Pfam" id="PF00072">
    <property type="entry name" value="Response_reg"/>
    <property type="match status" value="1"/>
</dbReference>
<dbReference type="SUPFAM" id="SSF52172">
    <property type="entry name" value="CheY-like"/>
    <property type="match status" value="1"/>
</dbReference>
<dbReference type="InterPro" id="IPR011006">
    <property type="entry name" value="CheY-like_superfamily"/>
</dbReference>
<sequence length="189" mass="20480">MTDPDPSLDATRSILLVDDDAVFRDRLARAFRDRGLEVRTAANVDEALILAGDESPELAVVDLRMPGRSGLDAVRELKSVDPTTQILVLTGYGSISTTVDAMRLGATGYLPKPADADEILDAFRRGATGEPESAADDGGDHEAPSLARAEWEHIHRVLSDCTGNISEAARRLGIHRRSLQRKLQKLAPE</sequence>
<dbReference type="Pfam" id="PF02954">
    <property type="entry name" value="HTH_8"/>
    <property type="match status" value="1"/>
</dbReference>
<dbReference type="InterPro" id="IPR050595">
    <property type="entry name" value="Bact_response_regulator"/>
</dbReference>
<dbReference type="EMBL" id="CP036287">
    <property type="protein sequence ID" value="QDU66266.1"/>
    <property type="molecule type" value="Genomic_DNA"/>
</dbReference>
<dbReference type="SUPFAM" id="SSF46689">
    <property type="entry name" value="Homeodomain-like"/>
    <property type="match status" value="1"/>
</dbReference>
<dbReference type="PRINTS" id="PR01590">
    <property type="entry name" value="HTHFIS"/>
</dbReference>
<feature type="modified residue" description="4-aspartylphosphate" evidence="3">
    <location>
        <position position="62"/>
    </location>
</feature>